<evidence type="ECO:0000259" key="2">
    <source>
        <dbReference type="Pfam" id="PF04773"/>
    </source>
</evidence>
<feature type="transmembrane region" description="Helical" evidence="1">
    <location>
        <begin position="79"/>
        <end position="98"/>
    </location>
</feature>
<accession>A0ABM9NRH1</accession>
<dbReference type="Proteomes" id="UP001497416">
    <property type="component" value="Unassembled WGS sequence"/>
</dbReference>
<dbReference type="Pfam" id="PF16344">
    <property type="entry name" value="FecR_C"/>
    <property type="match status" value="1"/>
</dbReference>
<dbReference type="Gene3D" id="3.55.50.30">
    <property type="match status" value="1"/>
</dbReference>
<name>A0ABM9NRH1_9FLAO</name>
<dbReference type="RefSeq" id="WP_348709841.1">
    <property type="nucleotide sequence ID" value="NZ_CAXIXY010000003.1"/>
</dbReference>
<protein>
    <submittedName>
        <fullName evidence="4">Transmembrane sensor</fullName>
    </submittedName>
</protein>
<keyword evidence="1" id="KW-1133">Transmembrane helix</keyword>
<gene>
    <name evidence="4" type="ORF">T190607A01A_10312</name>
</gene>
<dbReference type="PANTHER" id="PTHR30273:SF2">
    <property type="entry name" value="PROTEIN FECR"/>
    <property type="match status" value="1"/>
</dbReference>
<evidence type="ECO:0000313" key="4">
    <source>
        <dbReference type="EMBL" id="CAL2076152.1"/>
    </source>
</evidence>
<dbReference type="Gene3D" id="2.60.120.1440">
    <property type="match status" value="1"/>
</dbReference>
<dbReference type="Pfam" id="PF04773">
    <property type="entry name" value="FecR"/>
    <property type="match status" value="1"/>
</dbReference>
<evidence type="ECO:0000256" key="1">
    <source>
        <dbReference type="SAM" id="Phobius"/>
    </source>
</evidence>
<dbReference type="PIRSF" id="PIRSF018266">
    <property type="entry name" value="FecR"/>
    <property type="match status" value="1"/>
</dbReference>
<comment type="caution">
    <text evidence="4">The sequence shown here is derived from an EMBL/GenBank/DDBJ whole genome shotgun (WGS) entry which is preliminary data.</text>
</comment>
<organism evidence="4 5">
    <name type="scientific">Tenacibaculum platacis</name>
    <dbReference type="NCBI Taxonomy" id="3137852"/>
    <lineage>
        <taxon>Bacteria</taxon>
        <taxon>Pseudomonadati</taxon>
        <taxon>Bacteroidota</taxon>
        <taxon>Flavobacteriia</taxon>
        <taxon>Flavobacteriales</taxon>
        <taxon>Flavobacteriaceae</taxon>
        <taxon>Tenacibaculum</taxon>
    </lineage>
</organism>
<keyword evidence="1 4" id="KW-0812">Transmembrane</keyword>
<dbReference type="InterPro" id="IPR032508">
    <property type="entry name" value="FecR_C"/>
</dbReference>
<sequence length="304" mass="34984">MAQKYDDTFLARWLADELSENELKNFQESEDYEQYEHIINTLDSAEYPEIDINSNYAKTLAKIELEKAKESNKSRSLNPYWLSGIAASLVLVFSYLLFFQNITYTTQLAEQLDFNLPDNSQVTLNADSKVSHKRFGWKDNRVVDLTGEAYFKVEKGQKFEVKTAQGIVSVLGTQFTVNSRENFFNVICYEGKVKVEIPNQKEVILTKGKALSFKNNKTSAYTLESEKPSWIDKQSSFYNAPIIEVINELERQFNIKIDGKANVKPGNFTGRFSHDNLETALKTIFVSMNIPFSFEDNKVKIQKY</sequence>
<keyword evidence="5" id="KW-1185">Reference proteome</keyword>
<proteinExistence type="predicted"/>
<dbReference type="InterPro" id="IPR006860">
    <property type="entry name" value="FecR"/>
</dbReference>
<reference evidence="4 5" key="1">
    <citation type="submission" date="2024-05" db="EMBL/GenBank/DDBJ databases">
        <authorList>
            <person name="Duchaud E."/>
        </authorList>
    </citation>
    <scope>NUCLEOTIDE SEQUENCE [LARGE SCALE GENOMIC DNA]</scope>
    <source>
        <strain evidence="4">Ena-SAMPLE-TAB-13-05-2024-13:56:06:370-140302</strain>
    </source>
</reference>
<dbReference type="InterPro" id="IPR012373">
    <property type="entry name" value="Ferrdict_sens_TM"/>
</dbReference>
<keyword evidence="1" id="KW-0472">Membrane</keyword>
<feature type="domain" description="FecR protein" evidence="2">
    <location>
        <begin position="103"/>
        <end position="194"/>
    </location>
</feature>
<evidence type="ECO:0000259" key="3">
    <source>
        <dbReference type="Pfam" id="PF16344"/>
    </source>
</evidence>
<dbReference type="EMBL" id="CAXIXY010000003">
    <property type="protein sequence ID" value="CAL2076152.1"/>
    <property type="molecule type" value="Genomic_DNA"/>
</dbReference>
<feature type="domain" description="Protein FecR C-terminal" evidence="3">
    <location>
        <begin position="236"/>
        <end position="301"/>
    </location>
</feature>
<dbReference type="PANTHER" id="PTHR30273">
    <property type="entry name" value="PERIPLASMIC SIGNAL SENSOR AND SIGMA FACTOR ACTIVATOR FECR-RELATED"/>
    <property type="match status" value="1"/>
</dbReference>
<evidence type="ECO:0000313" key="5">
    <source>
        <dbReference type="Proteomes" id="UP001497416"/>
    </source>
</evidence>